<gene>
    <name evidence="1" type="ordered locus">Tpau_4332</name>
</gene>
<organism evidence="1 2">
    <name type="scientific">Tsukamurella paurometabola (strain ATCC 8368 / DSM 20162 / CCUG 35730 / CIP 100753 / JCM 10117 / KCTC 9821 / NBRC 16120 / NCIMB 702349 / NCTC 13040)</name>
    <name type="common">Corynebacterium paurometabolum</name>
    <dbReference type="NCBI Taxonomy" id="521096"/>
    <lineage>
        <taxon>Bacteria</taxon>
        <taxon>Bacillati</taxon>
        <taxon>Actinomycetota</taxon>
        <taxon>Actinomycetes</taxon>
        <taxon>Mycobacteriales</taxon>
        <taxon>Tsukamurellaceae</taxon>
        <taxon>Tsukamurella</taxon>
    </lineage>
</organism>
<keyword evidence="1" id="KW-0614">Plasmid</keyword>
<dbReference type="RefSeq" id="WP_013128873.1">
    <property type="nucleotide sequence ID" value="NC_014159.1"/>
</dbReference>
<dbReference type="AlphaFoldDB" id="D5UZ46"/>
<reference evidence="1 2" key="2">
    <citation type="journal article" date="2011" name="Stand. Genomic Sci.">
        <title>Complete genome sequence of Tsukamurella paurometabola type strain (no. 33).</title>
        <authorList>
            <person name="Munk A.C."/>
            <person name="Lapidus A."/>
            <person name="Lucas S."/>
            <person name="Nolan M."/>
            <person name="Tice H."/>
            <person name="Cheng J.F."/>
            <person name="Del Rio T.G."/>
            <person name="Goodwin L."/>
            <person name="Pitluck S."/>
            <person name="Liolios K."/>
            <person name="Huntemann M."/>
            <person name="Ivanova N."/>
            <person name="Mavromatis K."/>
            <person name="Mikhailova N."/>
            <person name="Pati A."/>
            <person name="Chen A."/>
            <person name="Palaniappan K."/>
            <person name="Tapia R."/>
            <person name="Han C."/>
            <person name="Land M."/>
            <person name="Hauser L."/>
            <person name="Chang Y.J."/>
            <person name="Jeffries C.D."/>
            <person name="Brettin T."/>
            <person name="Yasawong M."/>
            <person name="Brambilla E.M."/>
            <person name="Rohde M."/>
            <person name="Sikorski J."/>
            <person name="Goker M."/>
            <person name="Detter J.C."/>
            <person name="Woyke T."/>
            <person name="Bristow J."/>
            <person name="Eisen J.A."/>
            <person name="Markowitz V."/>
            <person name="Hugenholtz P."/>
            <person name="Kyrpides N.C."/>
            <person name="Klenk H.P."/>
        </authorList>
    </citation>
    <scope>NUCLEOTIDE SEQUENCE [LARGE SCALE GENOMIC DNA]</scope>
    <source>
        <strain evidence="2">ATCC 8368 / DSM 20162 / CCUG 35730 / CIP 100753 / JCM 10117 / KCTC 9821 / NBRC 16120 / NCIMB 702349 / NCTC 13040</strain>
        <plasmid evidence="1">pTpau01</plasmid>
    </source>
</reference>
<dbReference type="EMBL" id="CP001967">
    <property type="protein sequence ID" value="ADG80893.1"/>
    <property type="molecule type" value="Genomic_DNA"/>
</dbReference>
<keyword evidence="2" id="KW-1185">Reference proteome</keyword>
<geneLocation type="plasmid" evidence="1 2">
    <name>pTpau01</name>
</geneLocation>
<evidence type="ECO:0000313" key="1">
    <source>
        <dbReference type="EMBL" id="ADG80893.1"/>
    </source>
</evidence>
<dbReference type="KEGG" id="tpr:Tpau_4332"/>
<evidence type="ECO:0000313" key="2">
    <source>
        <dbReference type="Proteomes" id="UP000001213"/>
    </source>
</evidence>
<reference evidence="2" key="1">
    <citation type="submission" date="2010-03" db="EMBL/GenBank/DDBJ databases">
        <title>The complete plasmid of Tsukamurella paurometabola DSM 20162.</title>
        <authorList>
            <consortium name="US DOE Joint Genome Institute (JGI-PGF)"/>
            <person name="Lucas S."/>
            <person name="Copeland A."/>
            <person name="Lapidus A."/>
            <person name="Glavina del Rio T."/>
            <person name="Dalin E."/>
            <person name="Tice H."/>
            <person name="Bruce D."/>
            <person name="Goodwin L."/>
            <person name="Pitluck S."/>
            <person name="Kyrpides N."/>
            <person name="Mavromatis K."/>
            <person name="Ivanova N."/>
            <person name="Mikhailova N."/>
            <person name="Munk A.C."/>
            <person name="Brettin T."/>
            <person name="Detter J.C."/>
            <person name="Tapia R."/>
            <person name="Han C."/>
            <person name="Larimer F."/>
            <person name="Land M."/>
            <person name="Hauser L."/>
            <person name="Markowitz V."/>
            <person name="Cheng J.-F."/>
            <person name="Hugenholtz P."/>
            <person name="Woyke T."/>
            <person name="Wu D."/>
            <person name="Jando M."/>
            <person name="Brambilla E."/>
            <person name="Klenk H.-P."/>
            <person name="Eisen J.A."/>
        </authorList>
    </citation>
    <scope>NUCLEOTIDE SEQUENCE [LARGE SCALE GENOMIC DNA]</scope>
    <source>
        <strain evidence="2">ATCC 8368 / DSM 20162 / CCUG 35730 / CIP 100753 / JCM 10117 / KCTC 9821 / NBRC 16120 / NCIMB 702349 / NCTC 13040</strain>
        <plasmid evidence="2">pTpau01</plasmid>
    </source>
</reference>
<accession>D5UZ46</accession>
<protein>
    <submittedName>
        <fullName evidence="1">Uncharacterized protein</fullName>
    </submittedName>
</protein>
<dbReference type="HOGENOM" id="CLU_3174495_0_0_11"/>
<proteinExistence type="predicted"/>
<sequence length="47" mass="5108">MLGVYAVLDAVDDAYPGLLDYYATIRSEGVPGDRSSTLASRSVVWTR</sequence>
<name>D5UZ46_TSUPD</name>
<dbReference type="Proteomes" id="UP000001213">
    <property type="component" value="Plasmid pTpau01"/>
</dbReference>